<evidence type="ECO:0000313" key="8">
    <source>
        <dbReference type="Proteomes" id="UP001360953"/>
    </source>
</evidence>
<evidence type="ECO:0000256" key="5">
    <source>
        <dbReference type="SAM" id="MobiDB-lite"/>
    </source>
</evidence>
<feature type="region of interest" description="Disordered" evidence="5">
    <location>
        <begin position="99"/>
        <end position="151"/>
    </location>
</feature>
<evidence type="ECO:0000256" key="2">
    <source>
        <dbReference type="ARBA" id="ARBA00022448"/>
    </source>
</evidence>
<organism evidence="7 8">
    <name type="scientific">Phyllosticta citribraziliensis</name>
    <dbReference type="NCBI Taxonomy" id="989973"/>
    <lineage>
        <taxon>Eukaryota</taxon>
        <taxon>Fungi</taxon>
        <taxon>Dikarya</taxon>
        <taxon>Ascomycota</taxon>
        <taxon>Pezizomycotina</taxon>
        <taxon>Dothideomycetes</taxon>
        <taxon>Dothideomycetes incertae sedis</taxon>
        <taxon>Botryosphaeriales</taxon>
        <taxon>Phyllostictaceae</taxon>
        <taxon>Phyllosticta</taxon>
    </lineage>
</organism>
<feature type="region of interest" description="Disordered" evidence="5">
    <location>
        <begin position="39"/>
        <end position="83"/>
    </location>
</feature>
<comment type="similarity">
    <text evidence="1 4">Belongs to the SEC5 family.</text>
</comment>
<evidence type="ECO:0000256" key="3">
    <source>
        <dbReference type="ARBA" id="ARBA00022483"/>
    </source>
</evidence>
<comment type="caution">
    <text evidence="7">The sequence shown here is derived from an EMBL/GenBank/DDBJ whole genome shotgun (WGS) entry which is preliminary data.</text>
</comment>
<feature type="compositionally biased region" description="Low complexity" evidence="5">
    <location>
        <begin position="130"/>
        <end position="143"/>
    </location>
</feature>
<dbReference type="Pfam" id="PF15469">
    <property type="entry name" value="Sec5"/>
    <property type="match status" value="1"/>
</dbReference>
<feature type="region of interest" description="Disordered" evidence="5">
    <location>
        <begin position="261"/>
        <end position="308"/>
    </location>
</feature>
<feature type="domain" description="Exocyst complex component EXOC2/Sec5 N-terminal" evidence="6">
    <location>
        <begin position="162"/>
        <end position="1095"/>
    </location>
</feature>
<evidence type="ECO:0000256" key="4">
    <source>
        <dbReference type="RuleBase" id="RU365069"/>
    </source>
</evidence>
<dbReference type="PANTHER" id="PTHR13043:SF1">
    <property type="entry name" value="EXOCYST COMPLEX COMPONENT 2"/>
    <property type="match status" value="1"/>
</dbReference>
<evidence type="ECO:0000259" key="6">
    <source>
        <dbReference type="Pfam" id="PF15469"/>
    </source>
</evidence>
<comment type="subunit">
    <text evidence="4">Component of the exocyst complex.</text>
</comment>
<keyword evidence="2 4" id="KW-0813">Transport</keyword>
<proteinExistence type="inferred from homology"/>
<keyword evidence="3 4" id="KW-0268">Exocytosis</keyword>
<feature type="compositionally biased region" description="Pro residues" evidence="5">
    <location>
        <begin position="55"/>
        <end position="71"/>
    </location>
</feature>
<dbReference type="PANTHER" id="PTHR13043">
    <property type="entry name" value="EXOCYST COMPLEX COMPONENT SEC5"/>
    <property type="match status" value="1"/>
</dbReference>
<feature type="compositionally biased region" description="Acidic residues" evidence="5">
    <location>
        <begin position="107"/>
        <end position="116"/>
    </location>
</feature>
<name>A0ABR1LXL5_9PEZI</name>
<reference evidence="7 8" key="1">
    <citation type="submission" date="2024-04" db="EMBL/GenBank/DDBJ databases">
        <title>Phyllosticta paracitricarpa is synonymous to the EU quarantine fungus P. citricarpa based on phylogenomic analyses.</title>
        <authorList>
            <consortium name="Lawrence Berkeley National Laboratory"/>
            <person name="Van ingen-buijs V.A."/>
            <person name="Van westerhoven A.C."/>
            <person name="Haridas S."/>
            <person name="Skiadas P."/>
            <person name="Martin F."/>
            <person name="Groenewald J.Z."/>
            <person name="Crous P.W."/>
            <person name="Seidl M.F."/>
        </authorList>
    </citation>
    <scope>NUCLEOTIDE SEQUENCE [LARGE SCALE GENOMIC DNA]</scope>
    <source>
        <strain evidence="7 8">CPC 17464</strain>
    </source>
</reference>
<evidence type="ECO:0000256" key="1">
    <source>
        <dbReference type="ARBA" id="ARBA00010578"/>
    </source>
</evidence>
<keyword evidence="4" id="KW-0653">Protein transport</keyword>
<sequence>MITVGRGADERWWRSGSWARSKIRSFAFPVPAARAVRSAALSRPPQNYTRGAPSLRPPLLPPGPHRIPPGISPRLPHQDAMPESERSLLEHYNIKTLYPSEWPAEKDDNDEDDSENEGTKTSVPVRRQSRYSVLQRSSLRSSVPGSEKTKEGIDALVQKDEPDPLGNAPSVVQVLRQRGLPVDDDLKLRNRFLLSSTTFNPGLFLSQVHSNASTESLLQGLDFLSRSIEKKSASLKVLVESNFERFVRAKATIDNVYNEMRDQGRQEQQKAQARGHSRQFSKTGQFRRASVQPAAQTTASGGDKRRTALTKESEYGVLGIKAPLLEVAVKAEEIWGPALGGRERGETLKAILASVERHRSLFEVGSSIQDCIKRNDFELLPEEYGKARRYAHDAKKIVDSAQQSRVALTDSEIHQIILTARMWSDVEEQVATFKRDIWKRLAGTHFTKQEQSGEDKPVQHMELIKILLELGVEDNPIWVWLWSRYDFLKSKITATFERSKVELEILRRRLGNGEKPTPRQIAIHLRSAENLDRPGHGVKIDSAKVIDFWEYEYQSLGALLSPQGGVLGEIVEFWETASSFIDGRAQSKLPIGIDGESQKHHRLSSSGVMDLQKGAKELVNLLRDGVASFFNDAPIQDISMLYSPVPSTPATPRTPAGMPLTPSFESRFKFDLSHPPPSPTKGEFWEKYAFWAPYANSLSGIHYLGKVLLLVGAAASELAALQITRDSARSVDELKVFVGGVRERCVQAVAAAWNDDADHVKSLEDWTRWSENKYLTYMPFRFMALESSLLASMQKILYLSEAMTKSGSNEVVIPPSGKLLSVVRNQFVTSIYKVLQGMVENVERPRSLDNTAWEDDVDDLTLPLRALATRDMTSNNLDAGDKNIRILLTLSNLQALRTDLIPQLVSQYEFHFSVKLTEEANKVDDALSQIYARLFQSYTTPISTKLGALVRKGIASPDWEPNSPLPTDARTYVYDVLLELVVVHTQVSTTAAPLTSQILKYLLEQISKHLIENFKARPKYSLAALMQATLDVEFMAQTLGNFTTEKASEIQSAIYLALDERTDNDARVKLQSELGELRVVLKKLRESTKNEFACFKRVRGHTKSDRS</sequence>
<protein>
    <recommendedName>
        <fullName evidence="4">Exocyst complex component SEC5</fullName>
    </recommendedName>
</protein>
<accession>A0ABR1LXL5</accession>
<evidence type="ECO:0000313" key="7">
    <source>
        <dbReference type="EMBL" id="KAK7539404.1"/>
    </source>
</evidence>
<dbReference type="Proteomes" id="UP001360953">
    <property type="component" value="Unassembled WGS sequence"/>
</dbReference>
<gene>
    <name evidence="7" type="ORF">J3D65DRAFT_618538</name>
</gene>
<dbReference type="EMBL" id="JBBPEH010000004">
    <property type="protein sequence ID" value="KAK7539404.1"/>
    <property type="molecule type" value="Genomic_DNA"/>
</dbReference>
<keyword evidence="8" id="KW-1185">Reference proteome</keyword>
<dbReference type="InterPro" id="IPR039481">
    <property type="entry name" value="EXOC2/Sec5_N_dom"/>
</dbReference>
<dbReference type="InterPro" id="IPR029175">
    <property type="entry name" value="EXOC2/Sec5"/>
</dbReference>
<dbReference type="GeneID" id="92032561"/>
<comment type="function">
    <text evidence="4">Component of the exocyst complex involved in the docking of exocytic vesicles with fusion sites on the plasma membrane.</text>
</comment>
<dbReference type="RefSeq" id="XP_066656675.1">
    <property type="nucleotide sequence ID" value="XM_066799655.1"/>
</dbReference>